<gene>
    <name evidence="3" type="ORF">EJB05_29099</name>
</gene>
<dbReference type="Proteomes" id="UP000324897">
    <property type="component" value="Chromosome 2"/>
</dbReference>
<dbReference type="SUPFAM" id="SSF75553">
    <property type="entry name" value="Smc hinge domain"/>
    <property type="match status" value="1"/>
</dbReference>
<keyword evidence="4" id="KW-1185">Reference proteome</keyword>
<reference evidence="3 4" key="1">
    <citation type="journal article" date="2019" name="Sci. Rep.">
        <title>A high-quality genome of Eragrostis curvula grass provides insights into Poaceae evolution and supports new strategies to enhance forage quality.</title>
        <authorList>
            <person name="Carballo J."/>
            <person name="Santos B.A.C.M."/>
            <person name="Zappacosta D."/>
            <person name="Garbus I."/>
            <person name="Selva J.P."/>
            <person name="Gallo C.A."/>
            <person name="Diaz A."/>
            <person name="Albertini E."/>
            <person name="Caccamo M."/>
            <person name="Echenique V."/>
        </authorList>
    </citation>
    <scope>NUCLEOTIDE SEQUENCE [LARGE SCALE GENOMIC DNA]</scope>
    <source>
        <strain evidence="4">cv. Victoria</strain>
        <tissue evidence="3">Leaf</tissue>
    </source>
</reference>
<feature type="domain" description="SMC hinge" evidence="2">
    <location>
        <begin position="291"/>
        <end position="394"/>
    </location>
</feature>
<accession>A0A5J9UTU3</accession>
<dbReference type="OrthoDB" id="431497at2759"/>
<dbReference type="GO" id="GO:0051276">
    <property type="term" value="P:chromosome organization"/>
    <property type="evidence" value="ECO:0007669"/>
    <property type="project" value="InterPro"/>
</dbReference>
<name>A0A5J9UTU3_9POAL</name>
<keyword evidence="1" id="KW-0175">Coiled coil</keyword>
<evidence type="ECO:0000256" key="1">
    <source>
        <dbReference type="SAM" id="Coils"/>
    </source>
</evidence>
<feature type="non-terminal residue" evidence="3">
    <location>
        <position position="1"/>
    </location>
</feature>
<proteinExistence type="predicted"/>
<dbReference type="GO" id="GO:0005524">
    <property type="term" value="F:ATP binding"/>
    <property type="evidence" value="ECO:0007669"/>
    <property type="project" value="InterPro"/>
</dbReference>
<sequence>IDDKRIENSERISKADNEMLELHEKIKTSHKEIKRLTKKINDINTQKEDAEKRRTEALKIIYQTELDLGGIKDIILSEKKAKDEAVWNLQKVTKDIEEFKAEIAKVSESYQSKLKEEEKISKSIRDHEKQYVHCTESREGQSSLQTKLPEICGSKMKFKVLRLYFHQIESSTSVTFLQPCQECLLQEEIRTLTDGMNNLMVYIDSQKDESGKLEATLTKNHKNYNDLCKQRDMLQERRKSLWKEESDVKAEIDGLMEDVVQAQKSMDSAMPGDIRRGLNSLRSIIMDYCITGVCGPVLELVDCDEMFFTVVEVTAANSLFHVVVDNDDTAMKIIKKMTQEEGGRVIFIPLNRVKVPDISYPKSSDVVPLLKKLKYDANHRLALEQVLHNITYIAYSPV</sequence>
<dbReference type="InterPro" id="IPR036277">
    <property type="entry name" value="SMC_hinge_sf"/>
</dbReference>
<evidence type="ECO:0000313" key="3">
    <source>
        <dbReference type="EMBL" id="TVU26547.1"/>
    </source>
</evidence>
<evidence type="ECO:0000313" key="4">
    <source>
        <dbReference type="Proteomes" id="UP000324897"/>
    </source>
</evidence>
<dbReference type="AlphaFoldDB" id="A0A5J9UTU3"/>
<evidence type="ECO:0000259" key="2">
    <source>
        <dbReference type="SMART" id="SM00968"/>
    </source>
</evidence>
<dbReference type="SMART" id="SM00968">
    <property type="entry name" value="SMC_hinge"/>
    <property type="match status" value="1"/>
</dbReference>
<comment type="caution">
    <text evidence="3">The sequence shown here is derived from an EMBL/GenBank/DDBJ whole genome shotgun (WGS) entry which is preliminary data.</text>
</comment>
<dbReference type="Pfam" id="PF06470">
    <property type="entry name" value="SMC_hinge"/>
    <property type="match status" value="1"/>
</dbReference>
<dbReference type="PANTHER" id="PTHR43977">
    <property type="entry name" value="STRUCTURAL MAINTENANCE OF CHROMOSOMES PROTEIN 3"/>
    <property type="match status" value="1"/>
</dbReference>
<organism evidence="3 4">
    <name type="scientific">Eragrostis curvula</name>
    <name type="common">weeping love grass</name>
    <dbReference type="NCBI Taxonomy" id="38414"/>
    <lineage>
        <taxon>Eukaryota</taxon>
        <taxon>Viridiplantae</taxon>
        <taxon>Streptophyta</taxon>
        <taxon>Embryophyta</taxon>
        <taxon>Tracheophyta</taxon>
        <taxon>Spermatophyta</taxon>
        <taxon>Magnoliopsida</taxon>
        <taxon>Liliopsida</taxon>
        <taxon>Poales</taxon>
        <taxon>Poaceae</taxon>
        <taxon>PACMAD clade</taxon>
        <taxon>Chloridoideae</taxon>
        <taxon>Eragrostideae</taxon>
        <taxon>Eragrostidinae</taxon>
        <taxon>Eragrostis</taxon>
    </lineage>
</organism>
<dbReference type="EMBL" id="RWGY01000013">
    <property type="protein sequence ID" value="TVU26547.1"/>
    <property type="molecule type" value="Genomic_DNA"/>
</dbReference>
<feature type="coiled-coil region" evidence="1">
    <location>
        <begin position="19"/>
        <end position="116"/>
    </location>
</feature>
<dbReference type="GO" id="GO:0005694">
    <property type="term" value="C:chromosome"/>
    <property type="evidence" value="ECO:0007669"/>
    <property type="project" value="InterPro"/>
</dbReference>
<dbReference type="Gramene" id="TVU26547">
    <property type="protein sequence ID" value="TVU26547"/>
    <property type="gene ID" value="EJB05_29099"/>
</dbReference>
<dbReference type="InterPro" id="IPR010935">
    <property type="entry name" value="SMC_hinge"/>
</dbReference>
<protein>
    <recommendedName>
        <fullName evidence="2">SMC hinge domain-containing protein</fullName>
    </recommendedName>
</protein>
<dbReference type="Gene3D" id="1.20.1060.20">
    <property type="match status" value="1"/>
</dbReference>